<accession>A0A165DQH7</accession>
<dbReference type="EMBL" id="KV427630">
    <property type="protein sequence ID" value="KZT05404.1"/>
    <property type="molecule type" value="Genomic_DNA"/>
</dbReference>
<proteinExistence type="predicted"/>
<dbReference type="InParanoid" id="A0A165DQH7"/>
<evidence type="ECO:0000313" key="2">
    <source>
        <dbReference type="Proteomes" id="UP000076871"/>
    </source>
</evidence>
<feature type="non-terminal residue" evidence="1">
    <location>
        <position position="130"/>
    </location>
</feature>
<evidence type="ECO:0000313" key="1">
    <source>
        <dbReference type="EMBL" id="KZT05404.1"/>
    </source>
</evidence>
<sequence>MTVELTVSRRQCRQILCGAFFVICCVPNLETSSDDIPMRMSTNRDALYDGREATEIRCDARSTVPRLSCHIPNLFIVAPQAVRDIHKRNRGIAESSDESLYDVVIVCTHINWHCHIYVRFEDPEPVHWPY</sequence>
<reference evidence="1 2" key="1">
    <citation type="journal article" date="2016" name="Mol. Biol. Evol.">
        <title>Comparative Genomics of Early-Diverging Mushroom-Forming Fungi Provides Insights into the Origins of Lignocellulose Decay Capabilities.</title>
        <authorList>
            <person name="Nagy L.G."/>
            <person name="Riley R."/>
            <person name="Tritt A."/>
            <person name="Adam C."/>
            <person name="Daum C."/>
            <person name="Floudas D."/>
            <person name="Sun H."/>
            <person name="Yadav J.S."/>
            <person name="Pangilinan J."/>
            <person name="Larsson K.H."/>
            <person name="Matsuura K."/>
            <person name="Barry K."/>
            <person name="Labutti K."/>
            <person name="Kuo R."/>
            <person name="Ohm R.A."/>
            <person name="Bhattacharya S.S."/>
            <person name="Shirouzu T."/>
            <person name="Yoshinaga Y."/>
            <person name="Martin F.M."/>
            <person name="Grigoriev I.V."/>
            <person name="Hibbett D.S."/>
        </authorList>
    </citation>
    <scope>NUCLEOTIDE SEQUENCE [LARGE SCALE GENOMIC DNA]</scope>
    <source>
        <strain evidence="1 2">93-53</strain>
    </source>
</reference>
<gene>
    <name evidence="1" type="ORF">LAESUDRAFT_727053</name>
</gene>
<organism evidence="1 2">
    <name type="scientific">Laetiporus sulphureus 93-53</name>
    <dbReference type="NCBI Taxonomy" id="1314785"/>
    <lineage>
        <taxon>Eukaryota</taxon>
        <taxon>Fungi</taxon>
        <taxon>Dikarya</taxon>
        <taxon>Basidiomycota</taxon>
        <taxon>Agaricomycotina</taxon>
        <taxon>Agaricomycetes</taxon>
        <taxon>Polyporales</taxon>
        <taxon>Laetiporus</taxon>
    </lineage>
</organism>
<dbReference type="AlphaFoldDB" id="A0A165DQH7"/>
<name>A0A165DQH7_9APHY</name>
<protein>
    <submittedName>
        <fullName evidence="1">Uncharacterized protein</fullName>
    </submittedName>
</protein>
<dbReference type="Proteomes" id="UP000076871">
    <property type="component" value="Unassembled WGS sequence"/>
</dbReference>
<keyword evidence="2" id="KW-1185">Reference proteome</keyword>
<dbReference type="RefSeq" id="XP_040763144.1">
    <property type="nucleotide sequence ID" value="XM_040909154.1"/>
</dbReference>
<dbReference type="GeneID" id="63826183"/>